<dbReference type="GO" id="GO:0006396">
    <property type="term" value="P:RNA processing"/>
    <property type="evidence" value="ECO:0007669"/>
    <property type="project" value="InterPro"/>
</dbReference>
<dbReference type="GO" id="GO:0032259">
    <property type="term" value="P:methylation"/>
    <property type="evidence" value="ECO:0007669"/>
    <property type="project" value="UniProtKB-KW"/>
</dbReference>
<dbReference type="InterPro" id="IPR029064">
    <property type="entry name" value="Ribosomal_eL30-like_sf"/>
</dbReference>
<evidence type="ECO:0000313" key="7">
    <source>
        <dbReference type="Proteomes" id="UP000006054"/>
    </source>
</evidence>
<dbReference type="STRING" id="880071.Fleli_1024"/>
<dbReference type="GO" id="GO:0003723">
    <property type="term" value="F:RNA binding"/>
    <property type="evidence" value="ECO:0007669"/>
    <property type="project" value="InterPro"/>
</dbReference>
<dbReference type="HOGENOM" id="CLU_021322_3_2_10"/>
<evidence type="ECO:0000313" key="6">
    <source>
        <dbReference type="EMBL" id="AFM03470.1"/>
    </source>
</evidence>
<name>I4AHN5_BERLS</name>
<dbReference type="CDD" id="cd18109">
    <property type="entry name" value="SpoU-like_RNA-MTase"/>
    <property type="match status" value="1"/>
</dbReference>
<proteinExistence type="inferred from homology"/>
<feature type="domain" description="MRM3-like substrate binding" evidence="5">
    <location>
        <begin position="3"/>
        <end position="82"/>
    </location>
</feature>
<dbReference type="PANTHER" id="PTHR43191:SF2">
    <property type="entry name" value="RRNA METHYLTRANSFERASE 3, MITOCHONDRIAL"/>
    <property type="match status" value="1"/>
</dbReference>
<evidence type="ECO:0000256" key="1">
    <source>
        <dbReference type="ARBA" id="ARBA00007228"/>
    </source>
</evidence>
<dbReference type="AlphaFoldDB" id="I4AHN5"/>
<dbReference type="SUPFAM" id="SSF55315">
    <property type="entry name" value="L30e-like"/>
    <property type="match status" value="1"/>
</dbReference>
<dbReference type="InterPro" id="IPR051259">
    <property type="entry name" value="rRNA_Methyltransferase"/>
</dbReference>
<sequence length="253" mass="28295">MTNTQRKFLRSLQQKKERKNTNSFLIEGKKIVTETFQATNSEYKIKQLFATQNFLDNQNILNSKVNEEVEIILSTSKQLSEAGSLKSNNAAIAVVEIPTLEVPKKLENLALLLENINDPGNLGTIIRIADWYGIEDIFCSEQTVDLYNSKTLSSTMGSFLRVNVHYGNEFEFLKLAEGNTFGAFLDGKNVHQTKFPKTGILVIGSESHGISEKLGKEIMNKVTIPSFAKEQESAESLNAAIATAIICDNWRRN</sequence>
<evidence type="ECO:0000259" key="5">
    <source>
        <dbReference type="Pfam" id="PF22435"/>
    </source>
</evidence>
<dbReference type="SUPFAM" id="SSF75217">
    <property type="entry name" value="alpha/beta knot"/>
    <property type="match status" value="1"/>
</dbReference>
<dbReference type="Proteomes" id="UP000006054">
    <property type="component" value="Chromosome"/>
</dbReference>
<feature type="domain" description="tRNA/rRNA methyltransferase SpoU type" evidence="4">
    <location>
        <begin position="109"/>
        <end position="247"/>
    </location>
</feature>
<dbReference type="EMBL" id="CP003345">
    <property type="protein sequence ID" value="AFM03470.1"/>
    <property type="molecule type" value="Genomic_DNA"/>
</dbReference>
<dbReference type="InterPro" id="IPR053888">
    <property type="entry name" value="MRM3-like_sub_bind"/>
</dbReference>
<keyword evidence="3" id="KW-0808">Transferase</keyword>
<reference evidence="7" key="1">
    <citation type="submission" date="2012-06" db="EMBL/GenBank/DDBJ databases">
        <title>The complete genome of Flexibacter litoralis DSM 6794.</title>
        <authorList>
            <person name="Lucas S."/>
            <person name="Copeland A."/>
            <person name="Lapidus A."/>
            <person name="Glavina del Rio T."/>
            <person name="Dalin E."/>
            <person name="Tice H."/>
            <person name="Bruce D."/>
            <person name="Goodwin L."/>
            <person name="Pitluck S."/>
            <person name="Peters L."/>
            <person name="Ovchinnikova G."/>
            <person name="Lu M."/>
            <person name="Kyrpides N."/>
            <person name="Mavromatis K."/>
            <person name="Ivanova N."/>
            <person name="Brettin T."/>
            <person name="Detter J.C."/>
            <person name="Han C."/>
            <person name="Larimer F."/>
            <person name="Land M."/>
            <person name="Hauser L."/>
            <person name="Markowitz V."/>
            <person name="Cheng J.-F."/>
            <person name="Hugenholtz P."/>
            <person name="Woyke T."/>
            <person name="Wu D."/>
            <person name="Spring S."/>
            <person name="Lang E."/>
            <person name="Kopitz M."/>
            <person name="Brambilla E."/>
            <person name="Klenk H.-P."/>
            <person name="Eisen J.A."/>
        </authorList>
    </citation>
    <scope>NUCLEOTIDE SEQUENCE [LARGE SCALE GENOMIC DNA]</scope>
    <source>
        <strain evidence="7">ATCC 23117 / DSM 6794 / NBRC 15988 / NCIMB 1366 / Sio-4</strain>
    </source>
</reference>
<dbReference type="Gene3D" id="3.30.1330.30">
    <property type="match status" value="1"/>
</dbReference>
<dbReference type="OrthoDB" id="9785673at2"/>
<dbReference type="RefSeq" id="WP_014796928.1">
    <property type="nucleotide sequence ID" value="NC_018018.1"/>
</dbReference>
<evidence type="ECO:0000256" key="3">
    <source>
        <dbReference type="ARBA" id="ARBA00022679"/>
    </source>
</evidence>
<gene>
    <name evidence="6" type="ordered locus">Fleli_1024</name>
</gene>
<dbReference type="Pfam" id="PF22435">
    <property type="entry name" value="MRM3-like_sub_bind"/>
    <property type="match status" value="1"/>
</dbReference>
<dbReference type="InterPro" id="IPR001537">
    <property type="entry name" value="SpoU_MeTrfase"/>
</dbReference>
<comment type="similarity">
    <text evidence="1">Belongs to the class IV-like SAM-binding methyltransferase superfamily. RNA methyltransferase TrmH family.</text>
</comment>
<organism evidence="6 7">
    <name type="scientific">Bernardetia litoralis (strain ATCC 23117 / DSM 6794 / NBRC 15988 / NCIMB 1366 / Fx l1 / Sio-4)</name>
    <name type="common">Flexibacter litoralis</name>
    <dbReference type="NCBI Taxonomy" id="880071"/>
    <lineage>
        <taxon>Bacteria</taxon>
        <taxon>Pseudomonadati</taxon>
        <taxon>Bacteroidota</taxon>
        <taxon>Cytophagia</taxon>
        <taxon>Cytophagales</taxon>
        <taxon>Bernardetiaceae</taxon>
        <taxon>Bernardetia</taxon>
    </lineage>
</organism>
<dbReference type="InterPro" id="IPR029028">
    <property type="entry name" value="Alpha/beta_knot_MTases"/>
</dbReference>
<dbReference type="PATRIC" id="fig|880071.3.peg.1002"/>
<dbReference type="InterPro" id="IPR029026">
    <property type="entry name" value="tRNA_m1G_MTases_N"/>
</dbReference>
<evidence type="ECO:0000259" key="4">
    <source>
        <dbReference type="Pfam" id="PF00588"/>
    </source>
</evidence>
<dbReference type="eggNOG" id="COG0566">
    <property type="taxonomic scope" value="Bacteria"/>
</dbReference>
<dbReference type="KEGG" id="fli:Fleli_1024"/>
<protein>
    <submittedName>
        <fullName evidence="6">rRNA methylase</fullName>
    </submittedName>
</protein>
<dbReference type="Pfam" id="PF00588">
    <property type="entry name" value="SpoU_methylase"/>
    <property type="match status" value="1"/>
</dbReference>
<keyword evidence="7" id="KW-1185">Reference proteome</keyword>
<accession>I4AHN5</accession>
<dbReference type="PANTHER" id="PTHR43191">
    <property type="entry name" value="RRNA METHYLTRANSFERASE 3"/>
    <property type="match status" value="1"/>
</dbReference>
<dbReference type="Gene3D" id="3.40.1280.10">
    <property type="match status" value="1"/>
</dbReference>
<keyword evidence="2 6" id="KW-0489">Methyltransferase</keyword>
<evidence type="ECO:0000256" key="2">
    <source>
        <dbReference type="ARBA" id="ARBA00022603"/>
    </source>
</evidence>
<dbReference type="GO" id="GO:0008173">
    <property type="term" value="F:RNA methyltransferase activity"/>
    <property type="evidence" value="ECO:0007669"/>
    <property type="project" value="InterPro"/>
</dbReference>